<dbReference type="AlphaFoldDB" id="A0A318RYS0"/>
<accession>A0A318RYS0</accession>
<evidence type="ECO:0000313" key="5">
    <source>
        <dbReference type="Proteomes" id="UP000248326"/>
    </source>
</evidence>
<evidence type="ECO:0000259" key="3">
    <source>
        <dbReference type="PROSITE" id="PS51740"/>
    </source>
</evidence>
<dbReference type="SUPFAM" id="SSF89447">
    <property type="entry name" value="AbrB/MazE/MraZ-like"/>
    <property type="match status" value="1"/>
</dbReference>
<reference evidence="4 5" key="1">
    <citation type="submission" date="2018-06" db="EMBL/GenBank/DDBJ databases">
        <title>Genomic Encyclopedia of Type Strains, Phase IV (KMG-IV): sequencing the most valuable type-strain genomes for metagenomic binning, comparative biology and taxonomic classification.</title>
        <authorList>
            <person name="Goeker M."/>
        </authorList>
    </citation>
    <scope>NUCLEOTIDE SEQUENCE [LARGE SCALE GENOMIC DNA]</scope>
    <source>
        <strain evidence="4 5">DSM 18048</strain>
    </source>
</reference>
<proteinExistence type="predicted"/>
<feature type="region of interest" description="Disordered" evidence="2">
    <location>
        <begin position="76"/>
        <end position="95"/>
    </location>
</feature>
<dbReference type="GO" id="GO:0003677">
    <property type="term" value="F:DNA binding"/>
    <property type="evidence" value="ECO:0007669"/>
    <property type="project" value="UniProtKB-UniRule"/>
</dbReference>
<organism evidence="4 5">
    <name type="scientific">Deinococcus yavapaiensis KR-236</name>
    <dbReference type="NCBI Taxonomy" id="694435"/>
    <lineage>
        <taxon>Bacteria</taxon>
        <taxon>Thermotogati</taxon>
        <taxon>Deinococcota</taxon>
        <taxon>Deinococci</taxon>
        <taxon>Deinococcales</taxon>
        <taxon>Deinococcaceae</taxon>
        <taxon>Deinococcus</taxon>
    </lineage>
</organism>
<dbReference type="InterPro" id="IPR037914">
    <property type="entry name" value="SpoVT-AbrB_sf"/>
</dbReference>
<dbReference type="EMBL" id="QJSX01000037">
    <property type="protein sequence ID" value="PYE47920.1"/>
    <property type="molecule type" value="Genomic_DNA"/>
</dbReference>
<evidence type="ECO:0000313" key="4">
    <source>
        <dbReference type="EMBL" id="PYE47920.1"/>
    </source>
</evidence>
<dbReference type="Proteomes" id="UP000248326">
    <property type="component" value="Unassembled WGS sequence"/>
</dbReference>
<gene>
    <name evidence="4" type="ORF">DES52_1373</name>
</gene>
<evidence type="ECO:0000256" key="2">
    <source>
        <dbReference type="SAM" id="MobiDB-lite"/>
    </source>
</evidence>
<dbReference type="PROSITE" id="PS51740">
    <property type="entry name" value="SPOVT_ABRB"/>
    <property type="match status" value="1"/>
</dbReference>
<sequence>MQDAVTPMYNSAMTDLNVHEIKMTDQGRIVVPQKLRRDLDLDASTRLVMYRDGDRLILERKGDARQRLSTLANLLVNDTNESTDEPRDLPGEVEP</sequence>
<dbReference type="InterPro" id="IPR007159">
    <property type="entry name" value="SpoVT-AbrB_dom"/>
</dbReference>
<dbReference type="SMART" id="SM00966">
    <property type="entry name" value="SpoVT_AbrB"/>
    <property type="match status" value="1"/>
</dbReference>
<feature type="compositionally biased region" description="Basic and acidic residues" evidence="2">
    <location>
        <begin position="84"/>
        <end position="95"/>
    </location>
</feature>
<name>A0A318RYS0_9DEIO</name>
<feature type="domain" description="SpoVT-AbrB" evidence="3">
    <location>
        <begin position="18"/>
        <end position="63"/>
    </location>
</feature>
<protein>
    <submittedName>
        <fullName evidence="4">AbrB family looped-hinge helix DNA binding protein</fullName>
    </submittedName>
</protein>
<dbReference type="Gene3D" id="2.10.260.10">
    <property type="match status" value="1"/>
</dbReference>
<keyword evidence="1" id="KW-0238">DNA-binding</keyword>
<evidence type="ECO:0000256" key="1">
    <source>
        <dbReference type="PROSITE-ProRule" id="PRU01076"/>
    </source>
</evidence>
<dbReference type="Pfam" id="PF04014">
    <property type="entry name" value="MazE_antitoxin"/>
    <property type="match status" value="1"/>
</dbReference>
<keyword evidence="5" id="KW-1185">Reference proteome</keyword>
<comment type="caution">
    <text evidence="4">The sequence shown here is derived from an EMBL/GenBank/DDBJ whole genome shotgun (WGS) entry which is preliminary data.</text>
</comment>